<dbReference type="EMBL" id="QPIZ01000033">
    <property type="protein sequence ID" value="RCW28982.1"/>
    <property type="molecule type" value="Genomic_DNA"/>
</dbReference>
<dbReference type="AlphaFoldDB" id="A0A368UJY3"/>
<feature type="transmembrane region" description="Helical" evidence="1">
    <location>
        <begin position="106"/>
        <end position="125"/>
    </location>
</feature>
<comment type="caution">
    <text evidence="2">The sequence shown here is derived from an EMBL/GenBank/DDBJ whole genome shotgun (WGS) entry which is preliminary data.</text>
</comment>
<dbReference type="Pfam" id="PF04240">
    <property type="entry name" value="Caroten_synth"/>
    <property type="match status" value="1"/>
</dbReference>
<feature type="transmembrane region" description="Helical" evidence="1">
    <location>
        <begin position="67"/>
        <end position="86"/>
    </location>
</feature>
<feature type="transmembrane region" description="Helical" evidence="1">
    <location>
        <begin position="137"/>
        <end position="155"/>
    </location>
</feature>
<evidence type="ECO:0000313" key="3">
    <source>
        <dbReference type="Proteomes" id="UP000252733"/>
    </source>
</evidence>
<feature type="transmembrane region" description="Helical" evidence="1">
    <location>
        <begin position="199"/>
        <end position="218"/>
    </location>
</feature>
<dbReference type="InterPro" id="IPR007354">
    <property type="entry name" value="CruF-like"/>
</dbReference>
<dbReference type="RefSeq" id="WP_114438006.1">
    <property type="nucleotide sequence ID" value="NZ_QPIZ01000033.1"/>
</dbReference>
<dbReference type="PANTHER" id="PTHR39419">
    <property type="entry name" value="SLL0814 PROTEIN"/>
    <property type="match status" value="1"/>
</dbReference>
<evidence type="ECO:0000313" key="2">
    <source>
        <dbReference type="EMBL" id="RCW28982.1"/>
    </source>
</evidence>
<sequence length="220" mass="24578">MTEKLKQLAGKHLTSERINRFWLIYYTVGFIGFALPFSRELFQNLTGISILMSTAIMMYFHRPWNAAFIGASIFVLLGGIFIEALGVNTGTIFGEYQYGATLGPKIAGTPLLIGINWLMLIYIVWQIVGKIDIGGAGQLLIGASLLVGYDLFLEPIAMRTDMWDWAGQQVPHQNYLAWFIISLIFLSAFKLARVKYKNPVAPGLLAAQTGFFFLLNLLNT</sequence>
<protein>
    <submittedName>
        <fullName evidence="2">Putative membrane protein</fullName>
    </submittedName>
</protein>
<feature type="transmembrane region" description="Helical" evidence="1">
    <location>
        <begin position="175"/>
        <end position="192"/>
    </location>
</feature>
<feature type="transmembrane region" description="Helical" evidence="1">
    <location>
        <begin position="21"/>
        <end position="38"/>
    </location>
</feature>
<gene>
    <name evidence="2" type="ORF">DFO77_13335</name>
</gene>
<reference evidence="2 3" key="1">
    <citation type="submission" date="2018-07" db="EMBL/GenBank/DDBJ databases">
        <title>Freshwater and sediment microbial communities from various areas in North America, analyzing microbe dynamics in response to fracking.</title>
        <authorList>
            <person name="Lamendella R."/>
        </authorList>
    </citation>
    <scope>NUCLEOTIDE SEQUENCE [LARGE SCALE GENOMIC DNA]</scope>
    <source>
        <strain evidence="2 3">160A</strain>
    </source>
</reference>
<proteinExistence type="predicted"/>
<keyword evidence="3" id="KW-1185">Reference proteome</keyword>
<dbReference type="Proteomes" id="UP000252733">
    <property type="component" value="Unassembled WGS sequence"/>
</dbReference>
<name>A0A368UJY3_9BACT</name>
<keyword evidence="1" id="KW-0812">Transmembrane</keyword>
<accession>A0A368UJY3</accession>
<organism evidence="2 3">
    <name type="scientific">Marinilabilia salmonicolor</name>
    <dbReference type="NCBI Taxonomy" id="989"/>
    <lineage>
        <taxon>Bacteria</taxon>
        <taxon>Pseudomonadati</taxon>
        <taxon>Bacteroidota</taxon>
        <taxon>Bacteroidia</taxon>
        <taxon>Marinilabiliales</taxon>
        <taxon>Marinilabiliaceae</taxon>
        <taxon>Marinilabilia</taxon>
    </lineage>
</organism>
<keyword evidence="1" id="KW-1133">Transmembrane helix</keyword>
<evidence type="ECO:0000256" key="1">
    <source>
        <dbReference type="SAM" id="Phobius"/>
    </source>
</evidence>
<keyword evidence="1" id="KW-0472">Membrane</keyword>
<dbReference type="PANTHER" id="PTHR39419:SF1">
    <property type="entry name" value="SLL0814 PROTEIN"/>
    <property type="match status" value="1"/>
</dbReference>